<comment type="similarity">
    <text evidence="3 10 11">Belongs to the ketol-acid reductoisomerase family.</text>
</comment>
<dbReference type="InterPro" id="IPR008927">
    <property type="entry name" value="6-PGluconate_DH-like_C_sf"/>
</dbReference>
<dbReference type="InterPro" id="IPR036291">
    <property type="entry name" value="NAD(P)-bd_dom_sf"/>
</dbReference>
<accession>A0ABZ0VE44</accession>
<comment type="caution">
    <text evidence="10">Lacks conserved residue(s) required for the propagation of feature annotation.</text>
</comment>
<feature type="binding site" evidence="10 11">
    <location>
        <position position="269"/>
    </location>
    <ligand>
        <name>substrate</name>
    </ligand>
</feature>
<keyword evidence="15" id="KW-1185">Reference proteome</keyword>
<dbReference type="GO" id="GO:0004455">
    <property type="term" value="F:ketol-acid reductoisomerase activity"/>
    <property type="evidence" value="ECO:0007669"/>
    <property type="project" value="UniProtKB-EC"/>
</dbReference>
<evidence type="ECO:0000256" key="8">
    <source>
        <dbReference type="ARBA" id="ARBA00023002"/>
    </source>
</evidence>
<dbReference type="Gene3D" id="3.40.50.720">
    <property type="entry name" value="NAD(P)-binding Rossmann-like Domain"/>
    <property type="match status" value="1"/>
</dbReference>
<reference evidence="14 15" key="1">
    <citation type="submission" date="2023-06" db="EMBL/GenBank/DDBJ databases">
        <title>Rock-solubilizing bacteria, Microbacterium invictum, promotes re-establishment of vegetation in rocky wasteland by accelerating rock bio-weathering and reshaping soil bacterial community.</title>
        <authorList>
            <person name="Liu C."/>
        </authorList>
    </citation>
    <scope>NUCLEOTIDE SEQUENCE [LARGE SCALE GENOMIC DNA]</scope>
    <source>
        <strain evidence="14 15">X-18</strain>
    </source>
</reference>
<feature type="binding site" evidence="10">
    <location>
        <position position="68"/>
    </location>
    <ligand>
        <name>NADP(+)</name>
        <dbReference type="ChEBI" id="CHEBI:58349"/>
    </ligand>
</feature>
<comment type="cofactor">
    <cofactor evidence="10">
        <name>Mg(2+)</name>
        <dbReference type="ChEBI" id="CHEBI:18420"/>
    </cofactor>
    <text evidence="10">Binds 2 magnesium ions per subunit.</text>
</comment>
<evidence type="ECO:0000256" key="2">
    <source>
        <dbReference type="ARBA" id="ARBA00004885"/>
    </source>
</evidence>
<evidence type="ECO:0000259" key="13">
    <source>
        <dbReference type="PROSITE" id="PS51851"/>
    </source>
</evidence>
<keyword evidence="4 10" id="KW-0028">Amino-acid biosynthesis</keyword>
<feature type="binding site" evidence="10">
    <location>
        <begin position="42"/>
        <end position="45"/>
    </location>
    <ligand>
        <name>NADP(+)</name>
        <dbReference type="ChEBI" id="CHEBI:58349"/>
    </ligand>
</feature>
<dbReference type="Proteomes" id="UP001324533">
    <property type="component" value="Chromosome"/>
</dbReference>
<keyword evidence="8 10" id="KW-0560">Oxidoreductase</keyword>
<evidence type="ECO:0000256" key="11">
    <source>
        <dbReference type="PROSITE-ProRule" id="PRU01198"/>
    </source>
</evidence>
<comment type="catalytic activity">
    <reaction evidence="10">
        <text>(2R)-2,3-dihydroxy-3-methylbutanoate + NADP(+) = (2S)-2-acetolactate + NADPH + H(+)</text>
        <dbReference type="Rhea" id="RHEA:22068"/>
        <dbReference type="ChEBI" id="CHEBI:15378"/>
        <dbReference type="ChEBI" id="CHEBI:49072"/>
        <dbReference type="ChEBI" id="CHEBI:57783"/>
        <dbReference type="ChEBI" id="CHEBI:58349"/>
        <dbReference type="ChEBI" id="CHEBI:58476"/>
        <dbReference type="EC" id="1.1.1.86"/>
    </reaction>
</comment>
<gene>
    <name evidence="10 14" type="primary">ilvC</name>
    <name evidence="14" type="ORF">T9R20_08090</name>
</gene>
<dbReference type="SUPFAM" id="SSF51735">
    <property type="entry name" value="NAD(P)-binding Rossmann-fold domains"/>
    <property type="match status" value="1"/>
</dbReference>
<dbReference type="EC" id="1.1.1.86" evidence="10"/>
<dbReference type="PROSITE" id="PS51850">
    <property type="entry name" value="KARI_N"/>
    <property type="match status" value="1"/>
</dbReference>
<evidence type="ECO:0000256" key="9">
    <source>
        <dbReference type="ARBA" id="ARBA00023304"/>
    </source>
</evidence>
<comment type="catalytic activity">
    <reaction evidence="10">
        <text>(2R,3R)-2,3-dihydroxy-3-methylpentanoate + NADP(+) = (S)-2-ethyl-2-hydroxy-3-oxobutanoate + NADPH + H(+)</text>
        <dbReference type="Rhea" id="RHEA:13493"/>
        <dbReference type="ChEBI" id="CHEBI:15378"/>
        <dbReference type="ChEBI" id="CHEBI:49256"/>
        <dbReference type="ChEBI" id="CHEBI:49258"/>
        <dbReference type="ChEBI" id="CHEBI:57783"/>
        <dbReference type="ChEBI" id="CHEBI:58349"/>
        <dbReference type="EC" id="1.1.1.86"/>
    </reaction>
</comment>
<dbReference type="NCBIfam" id="NF009940">
    <property type="entry name" value="PRK13403.1"/>
    <property type="match status" value="1"/>
</dbReference>
<evidence type="ECO:0000259" key="12">
    <source>
        <dbReference type="PROSITE" id="PS51850"/>
    </source>
</evidence>
<dbReference type="PANTHER" id="PTHR21371:SF1">
    <property type="entry name" value="KETOL-ACID REDUCTOISOMERASE, MITOCHONDRIAL"/>
    <property type="match status" value="1"/>
</dbReference>
<feature type="domain" description="KARI C-terminal knotted" evidence="13">
    <location>
        <begin position="200"/>
        <end position="345"/>
    </location>
</feature>
<feature type="binding site" evidence="10">
    <location>
        <position position="65"/>
    </location>
    <ligand>
        <name>NADP(+)</name>
        <dbReference type="ChEBI" id="CHEBI:58349"/>
    </ligand>
</feature>
<dbReference type="NCBIfam" id="TIGR00465">
    <property type="entry name" value="ilvC"/>
    <property type="match status" value="1"/>
</dbReference>
<sequence>MRERSETKRPRQGETSMTAEIFYDDDADLSLIQGKKVAIVGYGSQGHAHALNLRDSGVEVVIALKDGSASTEKAQEEGFEVKSVADAAEWADLIMILAPDQHQRGIFTDHIKDKLTAGKTLAFAHGFNIRFGYIQAPEGVDVILVAPKAPGHTVRREFVAGRGIPDIIAVENDASGQAWDVAKSYAKAIGGTRAGVIKTTFTEETETDLFGEQAVLCGGVSQLIQYGFETLSEAGYQPEIAYFEVLHELKLIVDLMWEGGIAKQRWSVSDTAEYGDYVSGPRVIDPHVKENMQGVLADIQSGAFAKRFIEDQDNGAQEFLALREKAAQHPIEEVGRGLRALFAWKQTDADYTEGSAAR</sequence>
<dbReference type="InterPro" id="IPR000506">
    <property type="entry name" value="KARI_C"/>
</dbReference>
<dbReference type="PROSITE" id="PS51851">
    <property type="entry name" value="KARI_C"/>
    <property type="match status" value="1"/>
</dbReference>
<dbReference type="RefSeq" id="WP_322412006.1">
    <property type="nucleotide sequence ID" value="NZ_CP139779.1"/>
</dbReference>
<evidence type="ECO:0000256" key="3">
    <source>
        <dbReference type="ARBA" id="ARBA00010318"/>
    </source>
</evidence>
<feature type="binding site" evidence="10 11">
    <location>
        <position position="208"/>
    </location>
    <ligand>
        <name>Mg(2+)</name>
        <dbReference type="ChEBI" id="CHEBI:18420"/>
        <label>1</label>
    </ligand>
</feature>
<feature type="binding site" evidence="10">
    <location>
        <position position="70"/>
    </location>
    <ligand>
        <name>NADP(+)</name>
        <dbReference type="ChEBI" id="CHEBI:58349"/>
    </ligand>
</feature>
<evidence type="ECO:0000256" key="1">
    <source>
        <dbReference type="ARBA" id="ARBA00004864"/>
    </source>
</evidence>
<dbReference type="Pfam" id="PF01450">
    <property type="entry name" value="KARI_C"/>
    <property type="match status" value="1"/>
</dbReference>
<feature type="active site" evidence="10">
    <location>
        <position position="125"/>
    </location>
</feature>
<evidence type="ECO:0000256" key="7">
    <source>
        <dbReference type="ARBA" id="ARBA00022857"/>
    </source>
</evidence>
<dbReference type="InterPro" id="IPR013023">
    <property type="entry name" value="KARI"/>
</dbReference>
<comment type="pathway">
    <text evidence="2 10">Amino-acid biosynthesis; L-isoleucine biosynthesis; L-isoleucine from 2-oxobutanoate: step 2/4.</text>
</comment>
<keyword evidence="5 10" id="KW-0479">Metal-binding</keyword>
<feature type="binding site" evidence="10">
    <location>
        <position position="151"/>
    </location>
    <ligand>
        <name>NADP(+)</name>
        <dbReference type="ChEBI" id="CHEBI:58349"/>
    </ligand>
</feature>
<feature type="binding site" evidence="10 11">
    <location>
        <position position="248"/>
    </location>
    <ligand>
        <name>Mg(2+)</name>
        <dbReference type="ChEBI" id="CHEBI:18420"/>
        <label>2</label>
    </ligand>
</feature>
<dbReference type="EMBL" id="CP139779">
    <property type="protein sequence ID" value="WQB71893.1"/>
    <property type="molecule type" value="Genomic_DNA"/>
</dbReference>
<proteinExistence type="inferred from homology"/>
<name>A0ABZ0VE44_9MICO</name>
<feature type="binding site" evidence="10 11">
    <location>
        <position position="208"/>
    </location>
    <ligand>
        <name>Mg(2+)</name>
        <dbReference type="ChEBI" id="CHEBI:18420"/>
        <label>2</label>
    </ligand>
</feature>
<comment type="pathway">
    <text evidence="1 10">Amino-acid biosynthesis; L-valine biosynthesis; L-valine from pyruvate: step 2/4.</text>
</comment>
<dbReference type="Gene3D" id="6.10.240.10">
    <property type="match status" value="1"/>
</dbReference>
<comment type="function">
    <text evidence="10">Involved in the biosynthesis of branched-chain amino acids (BCAA). Catalyzes an alkyl-migration followed by a ketol-acid reduction of (S)-2-acetolactate (S2AL) to yield (R)-2,3-dihydroxy-isovalerate. In the isomerase reaction, S2AL is rearranged via a Mg-dependent methyl migration to produce 3-hydroxy-3-methyl-2-ketobutyrate (HMKB). In the reductase reaction, this 2-ketoacid undergoes a metal-dependent reduction by NADPH to yield (R)-2,3-dihydroxy-isovalerate.</text>
</comment>
<feature type="domain" description="KARI N-terminal Rossmann" evidence="12">
    <location>
        <begin position="19"/>
        <end position="199"/>
    </location>
</feature>
<dbReference type="HAMAP" id="MF_00435">
    <property type="entry name" value="IlvC"/>
    <property type="match status" value="1"/>
</dbReference>
<feature type="binding site" evidence="10 11">
    <location>
        <position position="212"/>
    </location>
    <ligand>
        <name>Mg(2+)</name>
        <dbReference type="ChEBI" id="CHEBI:18420"/>
        <label>1</label>
    </ligand>
</feature>
<dbReference type="InterPro" id="IPR013116">
    <property type="entry name" value="KARI_N"/>
</dbReference>
<dbReference type="SUPFAM" id="SSF48179">
    <property type="entry name" value="6-phosphogluconate dehydrogenase C-terminal domain-like"/>
    <property type="match status" value="1"/>
</dbReference>
<dbReference type="Pfam" id="PF07991">
    <property type="entry name" value="KARI_N"/>
    <property type="match status" value="1"/>
</dbReference>
<keyword evidence="9 10" id="KW-0100">Branched-chain amino acid biosynthesis</keyword>
<dbReference type="NCBIfam" id="NF004017">
    <property type="entry name" value="PRK05479.1"/>
    <property type="match status" value="1"/>
</dbReference>
<evidence type="ECO:0000256" key="6">
    <source>
        <dbReference type="ARBA" id="ARBA00022842"/>
    </source>
</evidence>
<dbReference type="PANTHER" id="PTHR21371">
    <property type="entry name" value="KETOL-ACID REDUCTOISOMERASE, MITOCHONDRIAL"/>
    <property type="match status" value="1"/>
</dbReference>
<evidence type="ECO:0000313" key="14">
    <source>
        <dbReference type="EMBL" id="WQB71893.1"/>
    </source>
</evidence>
<evidence type="ECO:0000256" key="4">
    <source>
        <dbReference type="ARBA" id="ARBA00022605"/>
    </source>
</evidence>
<evidence type="ECO:0000256" key="10">
    <source>
        <dbReference type="HAMAP-Rule" id="MF_00435"/>
    </source>
</evidence>
<organism evidence="14 15">
    <name type="scientific">Microbacterium invictum</name>
    <dbReference type="NCBI Taxonomy" id="515415"/>
    <lineage>
        <taxon>Bacteria</taxon>
        <taxon>Bacillati</taxon>
        <taxon>Actinomycetota</taxon>
        <taxon>Actinomycetes</taxon>
        <taxon>Micrococcales</taxon>
        <taxon>Microbacteriaceae</taxon>
        <taxon>Microbacterium</taxon>
    </lineage>
</organism>
<evidence type="ECO:0000313" key="15">
    <source>
        <dbReference type="Proteomes" id="UP001324533"/>
    </source>
</evidence>
<feature type="binding site" evidence="10 11">
    <location>
        <position position="244"/>
    </location>
    <ligand>
        <name>Mg(2+)</name>
        <dbReference type="ChEBI" id="CHEBI:18420"/>
        <label>2</label>
    </ligand>
</feature>
<evidence type="ECO:0000256" key="5">
    <source>
        <dbReference type="ARBA" id="ARBA00022723"/>
    </source>
</evidence>
<protein>
    <recommendedName>
        <fullName evidence="10">Ketol-acid reductoisomerase (NADP(+))</fullName>
        <shortName evidence="10">KARI</shortName>
        <ecNumber evidence="10">1.1.1.86</ecNumber>
    </recommendedName>
    <alternativeName>
        <fullName evidence="10">Acetohydroxy-acid isomeroreductase</fullName>
        <shortName evidence="10">AHIR</shortName>
    </alternativeName>
    <alternativeName>
        <fullName evidence="10">Alpha-keto-beta-hydroxylacyl reductoisomerase</fullName>
    </alternativeName>
</protein>
<keyword evidence="6 10" id="KW-0460">Magnesium</keyword>
<keyword evidence="7 10" id="KW-0521">NADP</keyword>
<dbReference type="InterPro" id="IPR014359">
    <property type="entry name" value="KARI_prok"/>
</dbReference>
<dbReference type="PIRSF" id="PIRSF000116">
    <property type="entry name" value="IlvC_gammaproteo"/>
    <property type="match status" value="1"/>
</dbReference>